<gene>
    <name evidence="8" type="ORF">M501DRAFT_1031826</name>
</gene>
<keyword evidence="9" id="KW-1185">Reference proteome</keyword>
<keyword evidence="2 6" id="KW-0812">Transmembrane</keyword>
<protein>
    <recommendedName>
        <fullName evidence="7">Apple domain-containing protein</fullName>
    </recommendedName>
</protein>
<evidence type="ECO:0000256" key="3">
    <source>
        <dbReference type="ARBA" id="ARBA00022989"/>
    </source>
</evidence>
<name>A0A9P4VPF7_9PEZI</name>
<keyword evidence="4 6" id="KW-0472">Membrane</keyword>
<feature type="region of interest" description="Disordered" evidence="5">
    <location>
        <begin position="379"/>
        <end position="421"/>
    </location>
</feature>
<reference evidence="8" key="1">
    <citation type="journal article" date="2020" name="Stud. Mycol.">
        <title>101 Dothideomycetes genomes: a test case for predicting lifestyles and emergence of pathogens.</title>
        <authorList>
            <person name="Haridas S."/>
            <person name="Albert R."/>
            <person name="Binder M."/>
            <person name="Bloem J."/>
            <person name="Labutti K."/>
            <person name="Salamov A."/>
            <person name="Andreopoulos B."/>
            <person name="Baker S."/>
            <person name="Barry K."/>
            <person name="Bills G."/>
            <person name="Bluhm B."/>
            <person name="Cannon C."/>
            <person name="Castanera R."/>
            <person name="Culley D."/>
            <person name="Daum C."/>
            <person name="Ezra D."/>
            <person name="Gonzalez J."/>
            <person name="Henrissat B."/>
            <person name="Kuo A."/>
            <person name="Liang C."/>
            <person name="Lipzen A."/>
            <person name="Lutzoni F."/>
            <person name="Magnuson J."/>
            <person name="Mondo S."/>
            <person name="Nolan M."/>
            <person name="Ohm R."/>
            <person name="Pangilinan J."/>
            <person name="Park H.-J."/>
            <person name="Ramirez L."/>
            <person name="Alfaro M."/>
            <person name="Sun H."/>
            <person name="Tritt A."/>
            <person name="Yoshinaga Y."/>
            <person name="Zwiers L.-H."/>
            <person name="Turgeon B."/>
            <person name="Goodwin S."/>
            <person name="Spatafora J."/>
            <person name="Crous P."/>
            <person name="Grigoriev I."/>
        </authorList>
    </citation>
    <scope>NUCLEOTIDE SEQUENCE</scope>
    <source>
        <strain evidence="8">CBS 101060</strain>
    </source>
</reference>
<evidence type="ECO:0000256" key="5">
    <source>
        <dbReference type="SAM" id="MobiDB-lite"/>
    </source>
</evidence>
<dbReference type="PANTHER" id="PTHR15549">
    <property type="entry name" value="PAIRED IMMUNOGLOBULIN-LIKE TYPE 2 RECEPTOR"/>
    <property type="match status" value="1"/>
</dbReference>
<proteinExistence type="predicted"/>
<keyword evidence="3 6" id="KW-1133">Transmembrane helix</keyword>
<dbReference type="InterPro" id="IPR003609">
    <property type="entry name" value="Pan_app"/>
</dbReference>
<feature type="compositionally biased region" description="Low complexity" evidence="5">
    <location>
        <begin position="384"/>
        <end position="421"/>
    </location>
</feature>
<dbReference type="OrthoDB" id="3943216at2759"/>
<feature type="transmembrane region" description="Helical" evidence="6">
    <location>
        <begin position="424"/>
        <end position="446"/>
    </location>
</feature>
<evidence type="ECO:0000256" key="2">
    <source>
        <dbReference type="ARBA" id="ARBA00022692"/>
    </source>
</evidence>
<dbReference type="GO" id="GO:0016020">
    <property type="term" value="C:membrane"/>
    <property type="evidence" value="ECO:0007669"/>
    <property type="project" value="UniProtKB-SubCell"/>
</dbReference>
<organism evidence="8 9">
    <name type="scientific">Patellaria atrata CBS 101060</name>
    <dbReference type="NCBI Taxonomy" id="1346257"/>
    <lineage>
        <taxon>Eukaryota</taxon>
        <taxon>Fungi</taxon>
        <taxon>Dikarya</taxon>
        <taxon>Ascomycota</taxon>
        <taxon>Pezizomycotina</taxon>
        <taxon>Dothideomycetes</taxon>
        <taxon>Dothideomycetes incertae sedis</taxon>
        <taxon>Patellariales</taxon>
        <taxon>Patellariaceae</taxon>
        <taxon>Patellaria</taxon>
    </lineage>
</organism>
<evidence type="ECO:0000313" key="8">
    <source>
        <dbReference type="EMBL" id="KAF2838768.1"/>
    </source>
</evidence>
<comment type="subcellular location">
    <subcellularLocation>
        <location evidence="1">Membrane</location>
        <topology evidence="1">Single-pass membrane protein</topology>
    </subcellularLocation>
</comment>
<dbReference type="Proteomes" id="UP000799429">
    <property type="component" value="Unassembled WGS sequence"/>
</dbReference>
<dbReference type="PANTHER" id="PTHR15549:SF6">
    <property type="entry name" value="MID2 DOMAIN-CONTAINING PROTEIN"/>
    <property type="match status" value="1"/>
</dbReference>
<dbReference type="AlphaFoldDB" id="A0A9P4VPF7"/>
<evidence type="ECO:0000256" key="6">
    <source>
        <dbReference type="SAM" id="Phobius"/>
    </source>
</evidence>
<comment type="caution">
    <text evidence="8">The sequence shown here is derived from an EMBL/GenBank/DDBJ whole genome shotgun (WGS) entry which is preliminary data.</text>
</comment>
<feature type="domain" description="Apple" evidence="7">
    <location>
        <begin position="321"/>
        <end position="373"/>
    </location>
</feature>
<evidence type="ECO:0000256" key="1">
    <source>
        <dbReference type="ARBA" id="ARBA00004167"/>
    </source>
</evidence>
<accession>A0A9P4VPF7</accession>
<sequence length="511" mass="55663">MAWMGRRFNASRKAKVISNPKRRYRFKVEHAYPWGPIRADLTEIYMLYTLDTEFTLWFVSLLGLYQRCSALAIRQSSGSACGLNSTFESYVGQRFTTFCETDADTFNIGEPIPGIESLEICADKCSDSFYPCYGAVYSPLTKNCWQKTGPITQPYFSFNDDRQVAVADPAQLELSGDNFACGLDDGSIFTTDDGMKFEIKCGFDLPGNSLCPSNSAACESHAQTLEECMDYCANSQPLCVGAVWGDPQEYAVGFSNCFLKNDTSSRVVSRPGMFHFAKAVLDIPDDGNCEDGDTYTTSGNNAVKFELKCDTKAANADVIDAIHKDNRGDCFDACAASDDDCMSAMFDSTLESGFKNCYLLSSSGRRSNAPGYVFASISQRSRQNPNGTSSSDSDSSTPSSGASADSQTNSADSNTNLSSSSSKAWIAGPVIGVIVVLVALAGVIFWRRRRKAREAELLAHQAPPIEIKPQPYYGGPPVYAHEVAGTPPVPYEMPGNNSWIPQELPSQPLPK</sequence>
<dbReference type="Pfam" id="PF00024">
    <property type="entry name" value="PAN_1"/>
    <property type="match status" value="1"/>
</dbReference>
<dbReference type="EMBL" id="MU006096">
    <property type="protein sequence ID" value="KAF2838768.1"/>
    <property type="molecule type" value="Genomic_DNA"/>
</dbReference>
<evidence type="ECO:0000256" key="4">
    <source>
        <dbReference type="ARBA" id="ARBA00023136"/>
    </source>
</evidence>
<dbReference type="GO" id="GO:0071944">
    <property type="term" value="C:cell periphery"/>
    <property type="evidence" value="ECO:0007669"/>
    <property type="project" value="UniProtKB-ARBA"/>
</dbReference>
<dbReference type="InterPro" id="IPR051694">
    <property type="entry name" value="Immunoregulatory_rcpt-like"/>
</dbReference>
<evidence type="ECO:0000259" key="7">
    <source>
        <dbReference type="Pfam" id="PF00024"/>
    </source>
</evidence>
<evidence type="ECO:0000313" key="9">
    <source>
        <dbReference type="Proteomes" id="UP000799429"/>
    </source>
</evidence>